<comment type="caution">
    <text evidence="1">The sequence shown here is derived from an EMBL/GenBank/DDBJ whole genome shotgun (WGS) entry which is preliminary data.</text>
</comment>
<dbReference type="EMBL" id="BQNB010011699">
    <property type="protein sequence ID" value="GJS94007.1"/>
    <property type="molecule type" value="Genomic_DNA"/>
</dbReference>
<sequence length="344" mass="37543">VVFGLYVLIVEKWVLSLKERGGGKGVKEKQSSFGDNSFEVSNCVNEAPGSNYADKTPNVLTSLGLNLESELLKDLDALGTGNGKFSDVGADSGIPNEGGADINGISNKESMNSDNASVGTNTWHVSSKLDNVPIDISSRPISYAKLLNSEPSRKTGYTMSTIHVKYEWTPPRCSSCKVFGHVLDECPKKIISDVLNNLKTPRKAVRGVQNGAISYGTKKQTGLDRQDVSTSNLFDALNTVEKDDEIGTNVGKSKLAEKGANSDVGEQLEESDDKIEELVDDIARYMSFTNRAAGEQMMQVYLRMKILIVMMDTRIKFMIYLRRSRLFVINLTSVFVVGLGSSAS</sequence>
<evidence type="ECO:0000313" key="2">
    <source>
        <dbReference type="Proteomes" id="UP001151760"/>
    </source>
</evidence>
<feature type="non-terminal residue" evidence="1">
    <location>
        <position position="1"/>
    </location>
</feature>
<accession>A0ABQ4ZVK4</accession>
<keyword evidence="2" id="KW-1185">Reference proteome</keyword>
<name>A0ABQ4ZVK4_9ASTR</name>
<reference evidence="1" key="2">
    <citation type="submission" date="2022-01" db="EMBL/GenBank/DDBJ databases">
        <authorList>
            <person name="Yamashiro T."/>
            <person name="Shiraishi A."/>
            <person name="Satake H."/>
            <person name="Nakayama K."/>
        </authorList>
    </citation>
    <scope>NUCLEOTIDE SEQUENCE</scope>
</reference>
<protein>
    <submittedName>
        <fullName evidence="1">Zinc knuckle CX2CX4HX4C containing protein</fullName>
    </submittedName>
</protein>
<dbReference type="Proteomes" id="UP001151760">
    <property type="component" value="Unassembled WGS sequence"/>
</dbReference>
<reference evidence="1" key="1">
    <citation type="journal article" date="2022" name="Int. J. Mol. Sci.">
        <title>Draft Genome of Tanacetum Coccineum: Genomic Comparison of Closely Related Tanacetum-Family Plants.</title>
        <authorList>
            <person name="Yamashiro T."/>
            <person name="Shiraishi A."/>
            <person name="Nakayama K."/>
            <person name="Satake H."/>
        </authorList>
    </citation>
    <scope>NUCLEOTIDE SEQUENCE</scope>
</reference>
<evidence type="ECO:0000313" key="1">
    <source>
        <dbReference type="EMBL" id="GJS94007.1"/>
    </source>
</evidence>
<proteinExistence type="predicted"/>
<organism evidence="1 2">
    <name type="scientific">Tanacetum coccineum</name>
    <dbReference type="NCBI Taxonomy" id="301880"/>
    <lineage>
        <taxon>Eukaryota</taxon>
        <taxon>Viridiplantae</taxon>
        <taxon>Streptophyta</taxon>
        <taxon>Embryophyta</taxon>
        <taxon>Tracheophyta</taxon>
        <taxon>Spermatophyta</taxon>
        <taxon>Magnoliopsida</taxon>
        <taxon>eudicotyledons</taxon>
        <taxon>Gunneridae</taxon>
        <taxon>Pentapetalae</taxon>
        <taxon>asterids</taxon>
        <taxon>campanulids</taxon>
        <taxon>Asterales</taxon>
        <taxon>Asteraceae</taxon>
        <taxon>Asteroideae</taxon>
        <taxon>Anthemideae</taxon>
        <taxon>Anthemidinae</taxon>
        <taxon>Tanacetum</taxon>
    </lineage>
</organism>
<gene>
    <name evidence="1" type="ORF">Tco_0800975</name>
</gene>